<sequence length="596" mass="67564">MQAHYNPVWNMDSIFPGGSESAEFAAFLTQLEKNIGLLGDQVHKAKEATEQDRLPVWRELLASIQNTSAQLREAGAYVSCLTAQNVHDETAKLLSGQVKNLSAALGAVINIWEEQLLALPEDAWNKLVADEAIKPLAFPLNERRRRAKEKLPVEQEILANDLAIDGYHAWQDLYNTVVGRIAIPHEADGKVKQLSVGQADNVMHSPDMSVRQEMFAKWEAAWGKEADLCAHALNHLGGFRLNLYRHRGWDSIMKEPLDINRMSEQTLDAMWSAINESKEKLVQYLNRKAKLLGMAKLGWVDVAAPVGKVTKTVTYDEGAAFIIEQFGRFSPKMADFARKAFEQRWIEAEDRAGKRPGGFCTSFPVSKQSRIFMTYAGNASNVSTLAHELGHAYHQHVMNDLPQMVQGYAMNVAETASTFAEMIVSDAAVKRAESREEKIALLEDKIQQTVAFFMNIQARVIFEKNFYAERKKGLVSKAKLNQLMEDAQKEAFNDSLSEYHPHFWASKLHFYITTYPFYNFPYTFGYLFSLSIYARALSEGASFEQKYIDLLRDTARMTVEELAQKHLDVDITKPDFWRAAVKLTVQDVEEFLQLTE</sequence>
<evidence type="ECO:0000313" key="10">
    <source>
        <dbReference type="Proteomes" id="UP000271031"/>
    </source>
</evidence>
<dbReference type="SUPFAM" id="SSF55486">
    <property type="entry name" value="Metalloproteases ('zincins'), catalytic domain"/>
    <property type="match status" value="1"/>
</dbReference>
<evidence type="ECO:0000259" key="8">
    <source>
        <dbReference type="Pfam" id="PF08439"/>
    </source>
</evidence>
<dbReference type="InterPro" id="IPR042088">
    <property type="entry name" value="OligoPept_F_C"/>
</dbReference>
<evidence type="ECO:0000256" key="3">
    <source>
        <dbReference type="ARBA" id="ARBA00022801"/>
    </source>
</evidence>
<feature type="domain" description="Oligopeptidase F N-terminal" evidence="8">
    <location>
        <begin position="116"/>
        <end position="181"/>
    </location>
</feature>
<dbReference type="RefSeq" id="WP_122918089.1">
    <property type="nucleotide sequence ID" value="NZ_RHHQ01000008.1"/>
</dbReference>
<dbReference type="PANTHER" id="PTHR34217">
    <property type="entry name" value="METAL-DEPENDENT CARBOXYPEPTIDASE"/>
    <property type="match status" value="1"/>
</dbReference>
<keyword evidence="1 6" id="KW-0645">Protease</keyword>
<comment type="similarity">
    <text evidence="6">Belongs to the peptidase M3 family.</text>
</comment>
<name>A0A3M8DQW4_9BACL</name>
<keyword evidence="4 6" id="KW-0862">Zinc</keyword>
<dbReference type="InterPro" id="IPR001567">
    <property type="entry name" value="Pept_M3A_M3B_dom"/>
</dbReference>
<dbReference type="Gene3D" id="1.20.140.70">
    <property type="entry name" value="Oligopeptidase f, N-terminal domain"/>
    <property type="match status" value="1"/>
</dbReference>
<evidence type="ECO:0000256" key="1">
    <source>
        <dbReference type="ARBA" id="ARBA00022670"/>
    </source>
</evidence>
<evidence type="ECO:0000313" key="9">
    <source>
        <dbReference type="EMBL" id="RNB89835.1"/>
    </source>
</evidence>
<dbReference type="EMBL" id="RHHQ01000008">
    <property type="protein sequence ID" value="RNB89835.1"/>
    <property type="molecule type" value="Genomic_DNA"/>
</dbReference>
<evidence type="ECO:0000256" key="6">
    <source>
        <dbReference type="RuleBase" id="RU003435"/>
    </source>
</evidence>
<comment type="caution">
    <text evidence="9">The sequence shown here is derived from an EMBL/GenBank/DDBJ whole genome shotgun (WGS) entry which is preliminary data.</text>
</comment>
<accession>A0A3M8DQW4</accession>
<proteinExistence type="inferred from homology"/>
<protein>
    <submittedName>
        <fullName evidence="9">M3 family oligoendopeptidase</fullName>
    </submittedName>
</protein>
<dbReference type="InterPro" id="IPR011977">
    <property type="entry name" value="Pept_M3B_clade3"/>
</dbReference>
<dbReference type="PANTHER" id="PTHR34217:SF1">
    <property type="entry name" value="CARBOXYPEPTIDASE 1"/>
    <property type="match status" value="1"/>
</dbReference>
<dbReference type="AlphaFoldDB" id="A0A3M8DQW4"/>
<dbReference type="InterPro" id="IPR034006">
    <property type="entry name" value="M3B_PepF_2"/>
</dbReference>
<organism evidence="9 10">
    <name type="scientific">Brevibacillus fluminis</name>
    <dbReference type="NCBI Taxonomy" id="511487"/>
    <lineage>
        <taxon>Bacteria</taxon>
        <taxon>Bacillati</taxon>
        <taxon>Bacillota</taxon>
        <taxon>Bacilli</taxon>
        <taxon>Bacillales</taxon>
        <taxon>Paenibacillaceae</taxon>
        <taxon>Brevibacillus</taxon>
    </lineage>
</organism>
<comment type="cofactor">
    <cofactor evidence="6">
        <name>Zn(2+)</name>
        <dbReference type="ChEBI" id="CHEBI:29105"/>
    </cofactor>
    <text evidence="6">Binds 1 zinc ion.</text>
</comment>
<gene>
    <name evidence="9" type="ORF">EDM56_11785</name>
</gene>
<dbReference type="OrthoDB" id="9769691at2"/>
<evidence type="ECO:0000259" key="7">
    <source>
        <dbReference type="Pfam" id="PF01432"/>
    </source>
</evidence>
<keyword evidence="5 6" id="KW-0482">Metalloprotease</keyword>
<keyword evidence="3 6" id="KW-0378">Hydrolase</keyword>
<evidence type="ECO:0000256" key="2">
    <source>
        <dbReference type="ARBA" id="ARBA00022723"/>
    </source>
</evidence>
<keyword evidence="10" id="KW-1185">Reference proteome</keyword>
<dbReference type="Pfam" id="PF01432">
    <property type="entry name" value="Peptidase_M3"/>
    <property type="match status" value="1"/>
</dbReference>
<dbReference type="NCBIfam" id="TIGR02290">
    <property type="entry name" value="M3_fam_3"/>
    <property type="match status" value="1"/>
</dbReference>
<dbReference type="Pfam" id="PF08439">
    <property type="entry name" value="Peptidase_M3_N"/>
    <property type="match status" value="1"/>
</dbReference>
<dbReference type="GO" id="GO:0006508">
    <property type="term" value="P:proteolysis"/>
    <property type="evidence" value="ECO:0007669"/>
    <property type="project" value="UniProtKB-KW"/>
</dbReference>
<dbReference type="InterPro" id="IPR013647">
    <property type="entry name" value="OligopepF_N_dom"/>
</dbReference>
<dbReference type="Gene3D" id="1.10.1370.20">
    <property type="entry name" value="Oligoendopeptidase f, C-terminal domain"/>
    <property type="match status" value="1"/>
</dbReference>
<reference evidence="9 10" key="1">
    <citation type="submission" date="2018-10" db="EMBL/GenBank/DDBJ databases">
        <title>Phylogenomics of Brevibacillus.</title>
        <authorList>
            <person name="Dunlap C."/>
        </authorList>
    </citation>
    <scope>NUCLEOTIDE SEQUENCE [LARGE SCALE GENOMIC DNA]</scope>
    <source>
        <strain evidence="9 10">JCM 15716</strain>
    </source>
</reference>
<dbReference type="GO" id="GO:0004222">
    <property type="term" value="F:metalloendopeptidase activity"/>
    <property type="evidence" value="ECO:0007669"/>
    <property type="project" value="InterPro"/>
</dbReference>
<evidence type="ECO:0000256" key="5">
    <source>
        <dbReference type="ARBA" id="ARBA00023049"/>
    </source>
</evidence>
<dbReference type="GO" id="GO:0004181">
    <property type="term" value="F:metallocarboxypeptidase activity"/>
    <property type="evidence" value="ECO:0007669"/>
    <property type="project" value="InterPro"/>
</dbReference>
<evidence type="ECO:0000256" key="4">
    <source>
        <dbReference type="ARBA" id="ARBA00022833"/>
    </source>
</evidence>
<dbReference type="InterPro" id="IPR001333">
    <property type="entry name" value="Peptidase_M32_Taq"/>
</dbReference>
<keyword evidence="2 6" id="KW-0479">Metal-binding</keyword>
<feature type="domain" description="Peptidase M3A/M3B catalytic" evidence="7">
    <location>
        <begin position="202"/>
        <end position="552"/>
    </location>
</feature>
<dbReference type="Proteomes" id="UP000271031">
    <property type="component" value="Unassembled WGS sequence"/>
</dbReference>
<dbReference type="CDD" id="cd09607">
    <property type="entry name" value="M3B_PepF"/>
    <property type="match status" value="1"/>
</dbReference>
<dbReference type="GO" id="GO:0046872">
    <property type="term" value="F:metal ion binding"/>
    <property type="evidence" value="ECO:0007669"/>
    <property type="project" value="UniProtKB-UniRule"/>
</dbReference>